<sequence>MKREFAALGLLAGALLGAHPAAADTLVDHVHGRTLDAQGHVERFTGMVIAPDGRVARLLHEGEERPTRPDYVLDGHDAALIPGLVVSHLRLMPLALDSIAPPQAKRPLPPPRPEDRDLALASIQPRLLAQGITAVADMGTTIEDWQTYRRAGDLGQLNIRIVSFADSIANMVLIAGSGPTPWLYEDRLRLNGLLVDTGGSPKPSIIQIKNRISRAGMDHFQVVVRLEPVTPSRTDEVTKAMAELAETYQGDRRWTVATAPASLPLPTPLAGLPATVRTQTLDSYGPAAAQGLFAETRFGRVAKGFWADFVLLDADPLDVNALAPRPLSTWIAGRMVWQAETPRP</sequence>
<evidence type="ECO:0000313" key="3">
    <source>
        <dbReference type="Proteomes" id="UP000282837"/>
    </source>
</evidence>
<dbReference type="RefSeq" id="WP_127705193.1">
    <property type="nucleotide sequence ID" value="NZ_SACO01000001.1"/>
</dbReference>
<dbReference type="GO" id="GO:0016810">
    <property type="term" value="F:hydrolase activity, acting on carbon-nitrogen (but not peptide) bonds"/>
    <property type="evidence" value="ECO:0007669"/>
    <property type="project" value="InterPro"/>
</dbReference>
<name>A0A437NCL2_9SPHN</name>
<dbReference type="PANTHER" id="PTHR22642">
    <property type="entry name" value="IMIDAZOLONEPROPIONASE"/>
    <property type="match status" value="1"/>
</dbReference>
<dbReference type="EMBL" id="SACO01000001">
    <property type="protein sequence ID" value="RVU07640.1"/>
    <property type="molecule type" value="Genomic_DNA"/>
</dbReference>
<evidence type="ECO:0000256" key="1">
    <source>
        <dbReference type="SAM" id="SignalP"/>
    </source>
</evidence>
<dbReference type="SUPFAM" id="SSF51338">
    <property type="entry name" value="Composite domain of metallo-dependent hydrolases"/>
    <property type="match status" value="1"/>
</dbReference>
<dbReference type="AlphaFoldDB" id="A0A437NCL2"/>
<protein>
    <recommendedName>
        <fullName evidence="4">Amidohydrolase-related domain-containing protein</fullName>
    </recommendedName>
</protein>
<dbReference type="InterPro" id="IPR011059">
    <property type="entry name" value="Metal-dep_hydrolase_composite"/>
</dbReference>
<proteinExistence type="predicted"/>
<evidence type="ECO:0008006" key="4">
    <source>
        <dbReference type="Google" id="ProtNLM"/>
    </source>
</evidence>
<reference evidence="2 3" key="1">
    <citation type="submission" date="2019-01" db="EMBL/GenBank/DDBJ databases">
        <authorList>
            <person name="Chen W.-M."/>
        </authorList>
    </citation>
    <scope>NUCLEOTIDE SEQUENCE [LARGE SCALE GENOMIC DNA]</scope>
    <source>
        <strain evidence="2 3">FSY-9</strain>
    </source>
</reference>
<accession>A0A437NCL2</accession>
<evidence type="ECO:0000313" key="2">
    <source>
        <dbReference type="EMBL" id="RVU07640.1"/>
    </source>
</evidence>
<keyword evidence="1" id="KW-0732">Signal</keyword>
<gene>
    <name evidence="2" type="ORF">EOE18_00685</name>
</gene>
<dbReference type="Gene3D" id="3.20.20.140">
    <property type="entry name" value="Metal-dependent hydrolases"/>
    <property type="match status" value="1"/>
</dbReference>
<feature type="chain" id="PRO_5019548331" description="Amidohydrolase-related domain-containing protein" evidence="1">
    <location>
        <begin position="24"/>
        <end position="344"/>
    </location>
</feature>
<dbReference type="Proteomes" id="UP000282837">
    <property type="component" value="Unassembled WGS sequence"/>
</dbReference>
<dbReference type="OrthoDB" id="9811399at2"/>
<organism evidence="2 3">
    <name type="scientific">Novosphingobium umbonatum</name>
    <dbReference type="NCBI Taxonomy" id="1908524"/>
    <lineage>
        <taxon>Bacteria</taxon>
        <taxon>Pseudomonadati</taxon>
        <taxon>Pseudomonadota</taxon>
        <taxon>Alphaproteobacteria</taxon>
        <taxon>Sphingomonadales</taxon>
        <taxon>Sphingomonadaceae</taxon>
        <taxon>Novosphingobium</taxon>
    </lineage>
</organism>
<dbReference type="Gene3D" id="2.30.40.10">
    <property type="entry name" value="Urease, subunit C, domain 1"/>
    <property type="match status" value="2"/>
</dbReference>
<keyword evidence="3" id="KW-1185">Reference proteome</keyword>
<feature type="signal peptide" evidence="1">
    <location>
        <begin position="1"/>
        <end position="23"/>
    </location>
</feature>
<comment type="caution">
    <text evidence="2">The sequence shown here is derived from an EMBL/GenBank/DDBJ whole genome shotgun (WGS) entry which is preliminary data.</text>
</comment>
<dbReference type="PANTHER" id="PTHR22642:SF2">
    <property type="entry name" value="PROTEIN LONG AFTER FAR-RED 3"/>
    <property type="match status" value="1"/>
</dbReference>